<gene>
    <name evidence="7" type="ORF">KB449_35525</name>
</gene>
<dbReference type="InterPro" id="IPR027417">
    <property type="entry name" value="P-loop_NTPase"/>
</dbReference>
<dbReference type="PROSITE" id="PS50893">
    <property type="entry name" value="ABC_TRANSPORTER_2"/>
    <property type="match status" value="1"/>
</dbReference>
<evidence type="ECO:0000256" key="3">
    <source>
        <dbReference type="ARBA" id="ARBA00022741"/>
    </source>
</evidence>
<dbReference type="Gene3D" id="2.70.50.60">
    <property type="entry name" value="abc- transporter (atp binding component) like domain"/>
    <property type="match status" value="1"/>
</dbReference>
<evidence type="ECO:0000259" key="6">
    <source>
        <dbReference type="PROSITE" id="PS50893"/>
    </source>
</evidence>
<name>A0ABT6TTX4_9BACL</name>
<keyword evidence="5" id="KW-1278">Translocase</keyword>
<sequence>MNNEAVIRVSELSKSYKIYKRPYHRLLELLTAKDKALSVTALNNVSFEVRRGQTLGIVGPNGSGKSTLLQIITGILQPSTGSVYVGGRISALLELGAGFNPDYTGKENVYLYASILGVSKEEIDKAFPDIVQFADIGDFIHRPVKTYSSGMYVRLAFSVAINVQPDILIVDEALAVGDERFQRKCFRRFEELKARGVTILFVTHSLGLVKQFCDEAILIYNGVFLQQGHPNQVINYYTKLIAEEENKYSQAPTEIMKTEEDSNEFRYGNGQGKIVSFEVTGEENNKSRVFKHGEKISFSVEVEYERPTENSLIAYTIKSISGVEVTGTNTLYENIDLGLRVQGERLLVQFDQTIVLNAGDYVVSFGFVQMNDDRIEVLDRRYDATTFKIVENKKAAGFVDPQAMIKVIHKSLKGEEND</sequence>
<evidence type="ECO:0000256" key="1">
    <source>
        <dbReference type="ARBA" id="ARBA00005417"/>
    </source>
</evidence>
<dbReference type="PANTHER" id="PTHR46743">
    <property type="entry name" value="TEICHOIC ACIDS EXPORT ATP-BINDING PROTEIN TAGH"/>
    <property type="match status" value="1"/>
</dbReference>
<protein>
    <submittedName>
        <fullName evidence="7">ABC transporter ATP-binding protein</fullName>
    </submittedName>
</protein>
<dbReference type="InterPro" id="IPR050683">
    <property type="entry name" value="Bact_Polysacc_Export_ATP-bd"/>
</dbReference>
<evidence type="ECO:0000256" key="5">
    <source>
        <dbReference type="ARBA" id="ARBA00022967"/>
    </source>
</evidence>
<reference evidence="7" key="1">
    <citation type="submission" date="2023-04" db="EMBL/GenBank/DDBJ databases">
        <title>Comparative genomic analysis of Cohnella hashimotonis sp. nov., isolated from the International Space Station.</title>
        <authorList>
            <person name="Venkateswaran K."/>
            <person name="Simpson A."/>
        </authorList>
    </citation>
    <scope>NUCLEOTIDE SEQUENCE</scope>
    <source>
        <strain evidence="7">F6_2S_P_1</strain>
    </source>
</reference>
<evidence type="ECO:0000256" key="2">
    <source>
        <dbReference type="ARBA" id="ARBA00022448"/>
    </source>
</evidence>
<dbReference type="SUPFAM" id="SSF52540">
    <property type="entry name" value="P-loop containing nucleoside triphosphate hydrolases"/>
    <property type="match status" value="1"/>
</dbReference>
<keyword evidence="3" id="KW-0547">Nucleotide-binding</keyword>
<dbReference type="Pfam" id="PF14524">
    <property type="entry name" value="Wzt_C"/>
    <property type="match status" value="1"/>
</dbReference>
<keyword evidence="4 7" id="KW-0067">ATP-binding</keyword>
<accession>A0ABT6TTX4</accession>
<dbReference type="EMBL" id="JAGRPV010000002">
    <property type="protein sequence ID" value="MDI4650295.1"/>
    <property type="molecule type" value="Genomic_DNA"/>
</dbReference>
<dbReference type="Proteomes" id="UP001161691">
    <property type="component" value="Unassembled WGS sequence"/>
</dbReference>
<evidence type="ECO:0000313" key="7">
    <source>
        <dbReference type="EMBL" id="MDI4650295.1"/>
    </source>
</evidence>
<comment type="caution">
    <text evidence="7">The sequence shown here is derived from an EMBL/GenBank/DDBJ whole genome shotgun (WGS) entry which is preliminary data.</text>
</comment>
<dbReference type="InterPro" id="IPR003593">
    <property type="entry name" value="AAA+_ATPase"/>
</dbReference>
<dbReference type="Pfam" id="PF00005">
    <property type="entry name" value="ABC_tran"/>
    <property type="match status" value="1"/>
</dbReference>
<dbReference type="InterPro" id="IPR003439">
    <property type="entry name" value="ABC_transporter-like_ATP-bd"/>
</dbReference>
<dbReference type="PANTHER" id="PTHR46743:SF2">
    <property type="entry name" value="TEICHOIC ACIDS EXPORT ATP-BINDING PROTEIN TAGH"/>
    <property type="match status" value="1"/>
</dbReference>
<keyword evidence="2" id="KW-0813">Transport</keyword>
<dbReference type="RefSeq" id="WP_282913147.1">
    <property type="nucleotide sequence ID" value="NZ_JAGRPV010000002.1"/>
</dbReference>
<dbReference type="GO" id="GO:0005524">
    <property type="term" value="F:ATP binding"/>
    <property type="evidence" value="ECO:0007669"/>
    <property type="project" value="UniProtKB-KW"/>
</dbReference>
<evidence type="ECO:0000313" key="8">
    <source>
        <dbReference type="Proteomes" id="UP001161691"/>
    </source>
</evidence>
<organism evidence="7 8">
    <name type="scientific">Cohnella hashimotonis</name>
    <dbReference type="NCBI Taxonomy" id="2826895"/>
    <lineage>
        <taxon>Bacteria</taxon>
        <taxon>Bacillati</taxon>
        <taxon>Bacillota</taxon>
        <taxon>Bacilli</taxon>
        <taxon>Bacillales</taxon>
        <taxon>Paenibacillaceae</taxon>
        <taxon>Cohnella</taxon>
    </lineage>
</organism>
<dbReference type="Gene3D" id="3.40.50.300">
    <property type="entry name" value="P-loop containing nucleotide triphosphate hydrolases"/>
    <property type="match status" value="1"/>
</dbReference>
<proteinExistence type="inferred from homology"/>
<evidence type="ECO:0000256" key="4">
    <source>
        <dbReference type="ARBA" id="ARBA00022840"/>
    </source>
</evidence>
<feature type="domain" description="ABC transporter" evidence="6">
    <location>
        <begin position="7"/>
        <end position="246"/>
    </location>
</feature>
<dbReference type="SMART" id="SM00382">
    <property type="entry name" value="AAA"/>
    <property type="match status" value="1"/>
</dbReference>
<dbReference type="InterPro" id="IPR029439">
    <property type="entry name" value="Wzt_C"/>
</dbReference>
<keyword evidence="8" id="KW-1185">Reference proteome</keyword>
<dbReference type="CDD" id="cd03220">
    <property type="entry name" value="ABC_KpsT_Wzt"/>
    <property type="match status" value="1"/>
</dbReference>
<dbReference type="CDD" id="cd10147">
    <property type="entry name" value="Wzt_C-like"/>
    <property type="match status" value="1"/>
</dbReference>
<dbReference type="InterPro" id="IPR015860">
    <property type="entry name" value="ABC_transpr_TagH-like"/>
</dbReference>
<comment type="similarity">
    <text evidence="1">Belongs to the ABC transporter superfamily.</text>
</comment>